<sequence>MHSMTSKSTLASYIKEKQAHNSRSLMRFEWSRFESYANFPKGQENVSFITLAKNGFHYQGFGTVVVCFWCGFLFDDWKSDTPYWTLHRTVKPDCPFLSNANESDNVPINAIYTNDGQYDVKKCEDEAHNKLREATETHYYDMETVKRMEEENQLLNDILTCKICIDRKASIVFLPCGHVVSCVGCAHALRKCPMCRVRINGQVNALMQ</sequence>
<dbReference type="EMBL" id="JAIWYP010000012">
    <property type="protein sequence ID" value="KAH3728973.1"/>
    <property type="molecule type" value="Genomic_DNA"/>
</dbReference>
<dbReference type="Proteomes" id="UP000828390">
    <property type="component" value="Unassembled WGS sequence"/>
</dbReference>
<evidence type="ECO:0000256" key="3">
    <source>
        <dbReference type="ARBA" id="ARBA00022771"/>
    </source>
</evidence>
<gene>
    <name evidence="7" type="ORF">DPMN_054936</name>
</gene>
<dbReference type="CDD" id="cd16510">
    <property type="entry name" value="RING-HC_IAPs"/>
    <property type="match status" value="1"/>
</dbReference>
<dbReference type="GO" id="GO:0051726">
    <property type="term" value="P:regulation of cell cycle"/>
    <property type="evidence" value="ECO:0007669"/>
    <property type="project" value="TreeGrafter"/>
</dbReference>
<organism evidence="7 8">
    <name type="scientific">Dreissena polymorpha</name>
    <name type="common">Zebra mussel</name>
    <name type="synonym">Mytilus polymorpha</name>
    <dbReference type="NCBI Taxonomy" id="45954"/>
    <lineage>
        <taxon>Eukaryota</taxon>
        <taxon>Metazoa</taxon>
        <taxon>Spiralia</taxon>
        <taxon>Lophotrochozoa</taxon>
        <taxon>Mollusca</taxon>
        <taxon>Bivalvia</taxon>
        <taxon>Autobranchia</taxon>
        <taxon>Heteroconchia</taxon>
        <taxon>Euheterodonta</taxon>
        <taxon>Imparidentia</taxon>
        <taxon>Neoheterodontei</taxon>
        <taxon>Myida</taxon>
        <taxon>Dreissenoidea</taxon>
        <taxon>Dreissenidae</taxon>
        <taxon>Dreissena</taxon>
    </lineage>
</organism>
<evidence type="ECO:0000256" key="4">
    <source>
        <dbReference type="ARBA" id="ARBA00022833"/>
    </source>
</evidence>
<accession>A0A9D4CP15</accession>
<evidence type="ECO:0000313" key="7">
    <source>
        <dbReference type="EMBL" id="KAH3728973.1"/>
    </source>
</evidence>
<evidence type="ECO:0000256" key="1">
    <source>
        <dbReference type="ARBA" id="ARBA00006672"/>
    </source>
</evidence>
<dbReference type="InterPro" id="IPR011029">
    <property type="entry name" value="DEATH-like_dom_sf"/>
</dbReference>
<evidence type="ECO:0000313" key="8">
    <source>
        <dbReference type="Proteomes" id="UP000828390"/>
    </source>
</evidence>
<comment type="similarity">
    <text evidence="1">Belongs to the IAP family.</text>
</comment>
<dbReference type="GO" id="GO:0008270">
    <property type="term" value="F:zinc ion binding"/>
    <property type="evidence" value="ECO:0007669"/>
    <property type="project" value="UniProtKB-KW"/>
</dbReference>
<dbReference type="InterPro" id="IPR001841">
    <property type="entry name" value="Znf_RING"/>
</dbReference>
<dbReference type="AlphaFoldDB" id="A0A9D4CP15"/>
<dbReference type="SMART" id="SM00238">
    <property type="entry name" value="BIR"/>
    <property type="match status" value="1"/>
</dbReference>
<evidence type="ECO:0000256" key="5">
    <source>
        <dbReference type="PROSITE-ProRule" id="PRU00175"/>
    </source>
</evidence>
<evidence type="ECO:0000259" key="6">
    <source>
        <dbReference type="PROSITE" id="PS50089"/>
    </source>
</evidence>
<protein>
    <recommendedName>
        <fullName evidence="6">RING-type domain-containing protein</fullName>
    </recommendedName>
</protein>
<evidence type="ECO:0000256" key="2">
    <source>
        <dbReference type="ARBA" id="ARBA00022723"/>
    </source>
</evidence>
<dbReference type="InterPro" id="IPR050784">
    <property type="entry name" value="IAP"/>
</dbReference>
<dbReference type="SMART" id="SM00184">
    <property type="entry name" value="RING"/>
    <property type="match status" value="1"/>
</dbReference>
<dbReference type="Pfam" id="PF13920">
    <property type="entry name" value="zf-C3HC4_3"/>
    <property type="match status" value="1"/>
</dbReference>
<dbReference type="GO" id="GO:0005634">
    <property type="term" value="C:nucleus"/>
    <property type="evidence" value="ECO:0007669"/>
    <property type="project" value="TreeGrafter"/>
</dbReference>
<keyword evidence="2" id="KW-0479">Metal-binding</keyword>
<keyword evidence="8" id="KW-1185">Reference proteome</keyword>
<feature type="domain" description="RING-type" evidence="6">
    <location>
        <begin position="161"/>
        <end position="196"/>
    </location>
</feature>
<proteinExistence type="inferred from homology"/>
<dbReference type="InterPro" id="IPR001370">
    <property type="entry name" value="BIR_rpt"/>
</dbReference>
<dbReference type="PANTHER" id="PTHR10044:SF139">
    <property type="entry name" value="DEATH-ASSOCIATED INHIBITOR OF APOPTOSIS 2"/>
    <property type="match status" value="1"/>
</dbReference>
<dbReference type="GO" id="GO:0005737">
    <property type="term" value="C:cytoplasm"/>
    <property type="evidence" value="ECO:0007669"/>
    <property type="project" value="TreeGrafter"/>
</dbReference>
<name>A0A9D4CP15_DREPO</name>
<dbReference type="Gene3D" id="1.10.1170.10">
    <property type="entry name" value="Inhibitor Of Apoptosis Protein (2mihbC-IAP-1), Chain A"/>
    <property type="match status" value="2"/>
</dbReference>
<dbReference type="PANTHER" id="PTHR10044">
    <property type="entry name" value="INHIBITOR OF APOPTOSIS"/>
    <property type="match status" value="1"/>
</dbReference>
<dbReference type="FunFam" id="1.10.1170.10:FF:000002">
    <property type="entry name" value="Baculoviral IAP repeat containing 7"/>
    <property type="match status" value="1"/>
</dbReference>
<reference evidence="7" key="1">
    <citation type="journal article" date="2019" name="bioRxiv">
        <title>The Genome of the Zebra Mussel, Dreissena polymorpha: A Resource for Invasive Species Research.</title>
        <authorList>
            <person name="McCartney M.A."/>
            <person name="Auch B."/>
            <person name="Kono T."/>
            <person name="Mallez S."/>
            <person name="Zhang Y."/>
            <person name="Obille A."/>
            <person name="Becker A."/>
            <person name="Abrahante J.E."/>
            <person name="Garbe J."/>
            <person name="Badalamenti J.P."/>
            <person name="Herman A."/>
            <person name="Mangelson H."/>
            <person name="Liachko I."/>
            <person name="Sullivan S."/>
            <person name="Sone E.D."/>
            <person name="Koren S."/>
            <person name="Silverstein K.A.T."/>
            <person name="Beckman K.B."/>
            <person name="Gohl D.M."/>
        </authorList>
    </citation>
    <scope>NUCLEOTIDE SEQUENCE</scope>
    <source>
        <strain evidence="7">Duluth1</strain>
        <tissue evidence="7">Whole animal</tissue>
    </source>
</reference>
<dbReference type="Gene3D" id="1.10.533.10">
    <property type="entry name" value="Death Domain, Fas"/>
    <property type="match status" value="1"/>
</dbReference>
<dbReference type="Pfam" id="PF00653">
    <property type="entry name" value="BIR"/>
    <property type="match status" value="1"/>
</dbReference>
<dbReference type="PROSITE" id="PS50143">
    <property type="entry name" value="BIR_REPEAT_2"/>
    <property type="match status" value="1"/>
</dbReference>
<comment type="caution">
    <text evidence="7">The sequence shown here is derived from an EMBL/GenBank/DDBJ whole genome shotgun (WGS) entry which is preliminary data.</text>
</comment>
<keyword evidence="3 5" id="KW-0863">Zinc-finger</keyword>
<dbReference type="SUPFAM" id="SSF57924">
    <property type="entry name" value="Inhibitor of apoptosis (IAP) repeat"/>
    <property type="match status" value="1"/>
</dbReference>
<reference evidence="7" key="2">
    <citation type="submission" date="2020-11" db="EMBL/GenBank/DDBJ databases">
        <authorList>
            <person name="McCartney M.A."/>
            <person name="Auch B."/>
            <person name="Kono T."/>
            <person name="Mallez S."/>
            <person name="Becker A."/>
            <person name="Gohl D.M."/>
            <person name="Silverstein K.A.T."/>
            <person name="Koren S."/>
            <person name="Bechman K.B."/>
            <person name="Herman A."/>
            <person name="Abrahante J.E."/>
            <person name="Garbe J."/>
        </authorList>
    </citation>
    <scope>NUCLEOTIDE SEQUENCE</scope>
    <source>
        <strain evidence="7">Duluth1</strain>
        <tissue evidence="7">Whole animal</tissue>
    </source>
</reference>
<dbReference type="PROSITE" id="PS50089">
    <property type="entry name" value="ZF_RING_2"/>
    <property type="match status" value="1"/>
</dbReference>
<keyword evidence="4" id="KW-0862">Zinc</keyword>